<dbReference type="OrthoDB" id="3596146at2759"/>
<keyword evidence="2" id="KW-1185">Reference proteome</keyword>
<proteinExistence type="predicted"/>
<comment type="caution">
    <text evidence="1">The sequence shown here is derived from an EMBL/GenBank/DDBJ whole genome shotgun (WGS) entry which is preliminary data.</text>
</comment>
<dbReference type="Proteomes" id="UP000758603">
    <property type="component" value="Unassembled WGS sequence"/>
</dbReference>
<organism evidence="1 2">
    <name type="scientific">Truncatella angustata</name>
    <dbReference type="NCBI Taxonomy" id="152316"/>
    <lineage>
        <taxon>Eukaryota</taxon>
        <taxon>Fungi</taxon>
        <taxon>Dikarya</taxon>
        <taxon>Ascomycota</taxon>
        <taxon>Pezizomycotina</taxon>
        <taxon>Sordariomycetes</taxon>
        <taxon>Xylariomycetidae</taxon>
        <taxon>Amphisphaeriales</taxon>
        <taxon>Sporocadaceae</taxon>
        <taxon>Truncatella</taxon>
    </lineage>
</organism>
<sequence length="248" mass="27167">MDAAAAKHVGARILGEVEEESLEDLLNRLRDSILPPSQGHPPLNPQIPITSLSTLISKHHHANQSAPPPVLSLSGRYLPFLYHLTSTLIAAPHRHAIVIVDVDHRFDVTRLIAPSADRNLPARPGDLAHIYIYRPARSSPHSAATGDPPHNQTQAAISAAQQHMLYGAHASRGRVWWGTLVVGGSGGDVNAGWRGWMDVQREEVAPFGLGVSAEEALEERDKRYERVRERGWEGRSRVGVYSWGQGNA</sequence>
<accession>A0A9P8UI21</accession>
<dbReference type="RefSeq" id="XP_045956761.1">
    <property type="nucleotide sequence ID" value="XM_046100127.1"/>
</dbReference>
<gene>
    <name evidence="1" type="ORF">BKA67DRAFT_536223</name>
</gene>
<protein>
    <submittedName>
        <fullName evidence="1">Uncharacterized protein</fullName>
    </submittedName>
</protein>
<dbReference type="GeneID" id="70129019"/>
<name>A0A9P8UI21_9PEZI</name>
<reference evidence="1" key="1">
    <citation type="journal article" date="2021" name="Nat. Commun.">
        <title>Genetic determinants of endophytism in the Arabidopsis root mycobiome.</title>
        <authorList>
            <person name="Mesny F."/>
            <person name="Miyauchi S."/>
            <person name="Thiergart T."/>
            <person name="Pickel B."/>
            <person name="Atanasova L."/>
            <person name="Karlsson M."/>
            <person name="Huettel B."/>
            <person name="Barry K.W."/>
            <person name="Haridas S."/>
            <person name="Chen C."/>
            <person name="Bauer D."/>
            <person name="Andreopoulos W."/>
            <person name="Pangilinan J."/>
            <person name="LaButti K."/>
            <person name="Riley R."/>
            <person name="Lipzen A."/>
            <person name="Clum A."/>
            <person name="Drula E."/>
            <person name="Henrissat B."/>
            <person name="Kohler A."/>
            <person name="Grigoriev I.V."/>
            <person name="Martin F.M."/>
            <person name="Hacquard S."/>
        </authorList>
    </citation>
    <scope>NUCLEOTIDE SEQUENCE</scope>
    <source>
        <strain evidence="1">MPI-SDFR-AT-0073</strain>
    </source>
</reference>
<evidence type="ECO:0000313" key="2">
    <source>
        <dbReference type="Proteomes" id="UP000758603"/>
    </source>
</evidence>
<dbReference type="EMBL" id="JAGPXC010000005">
    <property type="protein sequence ID" value="KAH6652484.1"/>
    <property type="molecule type" value="Genomic_DNA"/>
</dbReference>
<dbReference type="AlphaFoldDB" id="A0A9P8UI21"/>
<evidence type="ECO:0000313" key="1">
    <source>
        <dbReference type="EMBL" id="KAH6652484.1"/>
    </source>
</evidence>